<reference evidence="4 5" key="1">
    <citation type="submission" date="2022-05" db="EMBL/GenBank/DDBJ databases">
        <title>Genome Sequencing of Bee-Associated Microbes.</title>
        <authorList>
            <person name="Dunlap C."/>
        </authorList>
    </citation>
    <scope>NUCLEOTIDE SEQUENCE [LARGE SCALE GENOMIC DNA]</scope>
    <source>
        <strain evidence="4 5">NRRL B-14421</strain>
    </source>
</reference>
<evidence type="ECO:0000256" key="2">
    <source>
        <dbReference type="ARBA" id="ARBA00023295"/>
    </source>
</evidence>
<keyword evidence="5" id="KW-1185">Reference proteome</keyword>
<protein>
    <submittedName>
        <fullName evidence="4">Alpha-galactosidase</fullName>
        <ecNumber evidence="4">3.2.1.22</ecNumber>
    </submittedName>
</protein>
<dbReference type="SUPFAM" id="SSF51445">
    <property type="entry name" value="(Trans)glycosidases"/>
    <property type="match status" value="1"/>
</dbReference>
<comment type="caution">
    <text evidence="4">The sequence shown here is derived from an EMBL/GenBank/DDBJ whole genome shotgun (WGS) entry which is preliminary data.</text>
</comment>
<keyword evidence="2 4" id="KW-0326">Glycosidase</keyword>
<evidence type="ECO:0000313" key="5">
    <source>
        <dbReference type="Proteomes" id="UP001527099"/>
    </source>
</evidence>
<evidence type="ECO:0000313" key="4">
    <source>
        <dbReference type="EMBL" id="MCY9698248.1"/>
    </source>
</evidence>
<dbReference type="CDD" id="cd14791">
    <property type="entry name" value="GH36"/>
    <property type="match status" value="1"/>
</dbReference>
<gene>
    <name evidence="4" type="ORF">M5X19_36215</name>
</gene>
<dbReference type="Gene3D" id="3.20.20.70">
    <property type="entry name" value="Aldolase class I"/>
    <property type="match status" value="1"/>
</dbReference>
<evidence type="ECO:0000256" key="1">
    <source>
        <dbReference type="ARBA" id="ARBA00022801"/>
    </source>
</evidence>
<evidence type="ECO:0000259" key="3">
    <source>
        <dbReference type="Pfam" id="PF16874"/>
    </source>
</evidence>
<dbReference type="Proteomes" id="UP001527099">
    <property type="component" value="Unassembled WGS sequence"/>
</dbReference>
<dbReference type="InterPro" id="IPR031705">
    <property type="entry name" value="Glyco_hydro_36_C"/>
</dbReference>
<sequence>MYRDVGKPEVKQFILDFMTDLLSTYQISFIKWDMNRTITEPGTSDEFQNPNHAIWIKHVQNLYEIWAELRKRFPGVEFESCAGGGARIDFGILRYADQVWPSDNTDAFDRLSIQEGFSYVYSPHVMMCWVTESPHGLNGRKLPLSFRFHSAMMGGLGIGANLKIWTEDEFQEASSFIQLYKQIRPIISAGNLYRLNSLRESNYAAVQYISMDGSEAVVFVFLHTQQFASELPRVHLQGLEHELIYQVIGIENEPLCFKGKNLMHVGLKVRLTGDFDSKLIRLKRL</sequence>
<dbReference type="EMBL" id="JAMDMX010000218">
    <property type="protein sequence ID" value="MCY9698248.1"/>
    <property type="molecule type" value="Genomic_DNA"/>
</dbReference>
<organism evidence="4 5">
    <name type="scientific">Paenibacillus alginolyticus</name>
    <dbReference type="NCBI Taxonomy" id="59839"/>
    <lineage>
        <taxon>Bacteria</taxon>
        <taxon>Bacillati</taxon>
        <taxon>Bacillota</taxon>
        <taxon>Bacilli</taxon>
        <taxon>Bacillales</taxon>
        <taxon>Paenibacillaceae</taxon>
        <taxon>Paenibacillus</taxon>
    </lineage>
</organism>
<dbReference type="Pfam" id="PF02065">
    <property type="entry name" value="Melibiase"/>
    <property type="match status" value="1"/>
</dbReference>
<dbReference type="InterPro" id="IPR002252">
    <property type="entry name" value="Glyco_hydro_36"/>
</dbReference>
<accession>A0ABT4GPU4</accession>
<dbReference type="EC" id="3.2.1.22" evidence="4"/>
<name>A0ABT4GPU4_9BACL</name>
<keyword evidence="1 4" id="KW-0378">Hydrolase</keyword>
<dbReference type="InterPro" id="IPR013780">
    <property type="entry name" value="Glyco_hydro_b"/>
</dbReference>
<dbReference type="Pfam" id="PF16874">
    <property type="entry name" value="Glyco_hydro_36C"/>
    <property type="match status" value="1"/>
</dbReference>
<dbReference type="GO" id="GO:0004557">
    <property type="term" value="F:alpha-galactosidase activity"/>
    <property type="evidence" value="ECO:0007669"/>
    <property type="project" value="UniProtKB-EC"/>
</dbReference>
<feature type="domain" description="Glycosyl hydrolase family 36 C-terminal" evidence="3">
    <location>
        <begin position="204"/>
        <end position="282"/>
    </location>
</feature>
<dbReference type="InterPro" id="IPR013785">
    <property type="entry name" value="Aldolase_TIM"/>
</dbReference>
<dbReference type="PRINTS" id="PR00743">
    <property type="entry name" value="GLHYDRLASE36"/>
</dbReference>
<dbReference type="RefSeq" id="WP_268618710.1">
    <property type="nucleotide sequence ID" value="NZ_JAMDMX010000218.1"/>
</dbReference>
<dbReference type="Gene3D" id="2.60.40.1180">
    <property type="entry name" value="Golgi alpha-mannosidase II"/>
    <property type="match status" value="1"/>
</dbReference>
<proteinExistence type="predicted"/>
<dbReference type="InterPro" id="IPR017853">
    <property type="entry name" value="GH"/>
</dbReference>